<evidence type="ECO:0000313" key="1">
    <source>
        <dbReference type="EMBL" id="KAJ9120691.1"/>
    </source>
</evidence>
<sequence length="554" mass="60868">MAADLPVASPIDEEFYASVLVYVWSLLGFEGLRFTLLECLIFGSTLSATDPVTILAIFNTYKVDPKLYTIIFGESILNDAVSIVMYETLSQFHGEDIYLSSLFHGIGIFLLSFSISMALGVIFGLMCSLGLKHSHLALYPHIESCIVLLVAYTSYFFSNGLSMSGIVSLLFCGITLKHYAYHTMSTRTQRTTKYMFAVAAQLSENFIFIYLGLNLFTQDAQVFKPLFILVTAIAVMASRYAAVFPLSELINWIFHTRGQRHEELPHSYQMMLFWAGLRGAVGVALAAGITGDNADALRTTILVVVVLTVIVFGGTTARMLEVLGIRVGVEDEDGSSDDEAVGWGAQQSGNLGLQTDPATRRYASANGRHNPYGDDYDDYSNSFISSPIDSPAYNSSSLQLSQVAPRFGPRRSSAASGYGYGHGQRGTQSAGLGGRSEFFNNPTESDDDEPLPSATDLERFDQGAQELSGESDHTGMVFRDGQWFKDLDQRYLLPLFSNSVASRKHEIRRASRRANSVYNGGDSGPNTPRETSMDWGAREDVVGPDGKQTPRNFR</sequence>
<dbReference type="Proteomes" id="UP001243375">
    <property type="component" value="Unassembled WGS sequence"/>
</dbReference>
<organism evidence="1 2">
    <name type="scientific">Naganishia vaughanmartiniae</name>
    <dbReference type="NCBI Taxonomy" id="1424756"/>
    <lineage>
        <taxon>Eukaryota</taxon>
        <taxon>Fungi</taxon>
        <taxon>Dikarya</taxon>
        <taxon>Basidiomycota</taxon>
        <taxon>Agaricomycotina</taxon>
        <taxon>Tremellomycetes</taxon>
        <taxon>Filobasidiales</taxon>
        <taxon>Filobasidiaceae</taxon>
        <taxon>Naganishia</taxon>
    </lineage>
</organism>
<keyword evidence="2" id="KW-1185">Reference proteome</keyword>
<comment type="caution">
    <text evidence="1">The sequence shown here is derived from an EMBL/GenBank/DDBJ whole genome shotgun (WGS) entry which is preliminary data.</text>
</comment>
<accession>A0ACC2XBJ1</accession>
<reference evidence="1" key="1">
    <citation type="submission" date="2023-04" db="EMBL/GenBank/DDBJ databases">
        <title>Draft Genome sequencing of Naganishia species isolated from polar environments using Oxford Nanopore Technology.</title>
        <authorList>
            <person name="Leo P."/>
            <person name="Venkateswaran K."/>
        </authorList>
    </citation>
    <scope>NUCLEOTIDE SEQUENCE</scope>
    <source>
        <strain evidence="1">MNA-CCFEE 5425</strain>
    </source>
</reference>
<name>A0ACC2XBJ1_9TREE</name>
<evidence type="ECO:0000313" key="2">
    <source>
        <dbReference type="Proteomes" id="UP001243375"/>
    </source>
</evidence>
<gene>
    <name evidence="1" type="ORF">QFC22_002622</name>
</gene>
<dbReference type="EMBL" id="JASBWU010000006">
    <property type="protein sequence ID" value="KAJ9120691.1"/>
    <property type="molecule type" value="Genomic_DNA"/>
</dbReference>
<protein>
    <submittedName>
        <fullName evidence="1">Uncharacterized protein</fullName>
    </submittedName>
</protein>
<proteinExistence type="predicted"/>